<dbReference type="PROSITE" id="PS50011">
    <property type="entry name" value="PROTEIN_KINASE_DOM"/>
    <property type="match status" value="1"/>
</dbReference>
<evidence type="ECO:0000259" key="1">
    <source>
        <dbReference type="PROSITE" id="PS50011"/>
    </source>
</evidence>
<dbReference type="AlphaFoldDB" id="A0A9Q0VEP1"/>
<gene>
    <name evidence="2" type="ORF">OIU74_028825</name>
</gene>
<dbReference type="GO" id="GO:0007165">
    <property type="term" value="P:signal transduction"/>
    <property type="evidence" value="ECO:0007669"/>
    <property type="project" value="TreeGrafter"/>
</dbReference>
<comment type="caution">
    <text evidence="2">The sequence shown here is derived from an EMBL/GenBank/DDBJ whole genome shotgun (WGS) entry which is preliminary data.</text>
</comment>
<feature type="domain" description="Protein kinase" evidence="1">
    <location>
        <begin position="1"/>
        <end position="79"/>
    </location>
</feature>
<organism evidence="2 3">
    <name type="scientific">Salix koriyanagi</name>
    <dbReference type="NCBI Taxonomy" id="2511006"/>
    <lineage>
        <taxon>Eukaryota</taxon>
        <taxon>Viridiplantae</taxon>
        <taxon>Streptophyta</taxon>
        <taxon>Embryophyta</taxon>
        <taxon>Tracheophyta</taxon>
        <taxon>Spermatophyta</taxon>
        <taxon>Magnoliopsida</taxon>
        <taxon>eudicotyledons</taxon>
        <taxon>Gunneridae</taxon>
        <taxon>Pentapetalae</taxon>
        <taxon>rosids</taxon>
        <taxon>fabids</taxon>
        <taxon>Malpighiales</taxon>
        <taxon>Salicaceae</taxon>
        <taxon>Saliceae</taxon>
        <taxon>Salix</taxon>
    </lineage>
</organism>
<dbReference type="InterPro" id="IPR000719">
    <property type="entry name" value="Prot_kinase_dom"/>
</dbReference>
<dbReference type="SUPFAM" id="SSF56112">
    <property type="entry name" value="Protein kinase-like (PK-like)"/>
    <property type="match status" value="1"/>
</dbReference>
<dbReference type="Pfam" id="PF00069">
    <property type="entry name" value="Pkinase"/>
    <property type="match status" value="1"/>
</dbReference>
<keyword evidence="3" id="KW-1185">Reference proteome</keyword>
<sequence>MKIRIDWGDDLIGRYPYDYGVDIWALGCTVAEMLSGDSQDLHQIPSSISDDAKDLMGRCLARNAAQRWSADELLEHPFLSVG</sequence>
<dbReference type="InterPro" id="IPR011009">
    <property type="entry name" value="Kinase-like_dom_sf"/>
</dbReference>
<evidence type="ECO:0000313" key="2">
    <source>
        <dbReference type="EMBL" id="KAJ6746230.1"/>
    </source>
</evidence>
<dbReference type="Gene3D" id="1.10.510.10">
    <property type="entry name" value="Transferase(Phosphotransferase) domain 1"/>
    <property type="match status" value="1"/>
</dbReference>
<dbReference type="GO" id="GO:0004672">
    <property type="term" value="F:protein kinase activity"/>
    <property type="evidence" value="ECO:0007669"/>
    <property type="project" value="InterPro"/>
</dbReference>
<dbReference type="PANTHER" id="PTHR48011:SF55">
    <property type="entry name" value="PROTEIN KINASE DOMAIN-CONTAINING PROTEIN"/>
    <property type="match status" value="1"/>
</dbReference>
<dbReference type="Proteomes" id="UP001151752">
    <property type="component" value="Chromosome 6"/>
</dbReference>
<name>A0A9Q0VEP1_9ROSI</name>
<accession>A0A9Q0VEP1</accession>
<dbReference type="GO" id="GO:0005524">
    <property type="term" value="F:ATP binding"/>
    <property type="evidence" value="ECO:0007669"/>
    <property type="project" value="InterPro"/>
</dbReference>
<dbReference type="PANTHER" id="PTHR48011">
    <property type="entry name" value="CCR4-NOT TRANSCRIPTIONAL COMPLEX SUBUNIT CAF120-RELATED"/>
    <property type="match status" value="1"/>
</dbReference>
<dbReference type="EMBL" id="JAPFFM010000009">
    <property type="protein sequence ID" value="KAJ6746230.1"/>
    <property type="molecule type" value="Genomic_DNA"/>
</dbReference>
<dbReference type="InterPro" id="IPR052751">
    <property type="entry name" value="Plant_MAPKKK"/>
</dbReference>
<reference evidence="2" key="1">
    <citation type="submission" date="2022-11" db="EMBL/GenBank/DDBJ databases">
        <authorList>
            <person name="Hyden B.L."/>
            <person name="Feng K."/>
            <person name="Yates T."/>
            <person name="Jawdy S."/>
            <person name="Smart L.B."/>
            <person name="Muchero W."/>
        </authorList>
    </citation>
    <scope>NUCLEOTIDE SEQUENCE</scope>
    <source>
        <tissue evidence="2">Shoot tip</tissue>
    </source>
</reference>
<evidence type="ECO:0000313" key="3">
    <source>
        <dbReference type="Proteomes" id="UP001151752"/>
    </source>
</evidence>
<protein>
    <recommendedName>
        <fullName evidence="1">Protein kinase domain-containing protein</fullName>
    </recommendedName>
</protein>
<reference evidence="2" key="2">
    <citation type="journal article" date="2023" name="Int. J. Mol. Sci.">
        <title>De Novo Assembly and Annotation of 11 Diverse Shrub Willow (Salix) Genomes Reveals Novel Gene Organization in Sex-Linked Regions.</title>
        <authorList>
            <person name="Hyden B."/>
            <person name="Feng K."/>
            <person name="Yates T.B."/>
            <person name="Jawdy S."/>
            <person name="Cereghino C."/>
            <person name="Smart L.B."/>
            <person name="Muchero W."/>
        </authorList>
    </citation>
    <scope>NUCLEOTIDE SEQUENCE</scope>
    <source>
        <tissue evidence="2">Shoot tip</tissue>
    </source>
</reference>
<proteinExistence type="predicted"/>